<organism evidence="2 3">
    <name type="scientific">Trichormus variabilis N2B</name>
    <dbReference type="NCBI Taxonomy" id="2681315"/>
    <lineage>
        <taxon>Bacteria</taxon>
        <taxon>Bacillati</taxon>
        <taxon>Cyanobacteriota</taxon>
        <taxon>Cyanophyceae</taxon>
        <taxon>Nostocales</taxon>
        <taxon>Nostocaceae</taxon>
        <taxon>Trichormus</taxon>
    </lineage>
</organism>
<comment type="caution">
    <text evidence="2">The sequence shown here is derived from an EMBL/GenBank/DDBJ whole genome shotgun (WGS) entry which is preliminary data.</text>
</comment>
<feature type="transmembrane region" description="Helical" evidence="1">
    <location>
        <begin position="219"/>
        <end position="239"/>
    </location>
</feature>
<evidence type="ECO:0000256" key="1">
    <source>
        <dbReference type="SAM" id="Phobius"/>
    </source>
</evidence>
<dbReference type="GeneID" id="58723706"/>
<evidence type="ECO:0000313" key="2">
    <source>
        <dbReference type="EMBL" id="MBC1300912.1"/>
    </source>
</evidence>
<evidence type="ECO:0008006" key="4">
    <source>
        <dbReference type="Google" id="ProtNLM"/>
    </source>
</evidence>
<proteinExistence type="predicted"/>
<keyword evidence="1" id="KW-1133">Transmembrane helix</keyword>
<dbReference type="InterPro" id="IPR051533">
    <property type="entry name" value="WaaL-like"/>
</dbReference>
<feature type="transmembrane region" description="Helical" evidence="1">
    <location>
        <begin position="12"/>
        <end position="31"/>
    </location>
</feature>
<feature type="transmembrane region" description="Helical" evidence="1">
    <location>
        <begin position="196"/>
        <end position="213"/>
    </location>
</feature>
<feature type="transmembrane region" description="Helical" evidence="1">
    <location>
        <begin position="381"/>
        <end position="399"/>
    </location>
</feature>
<feature type="transmembrane region" description="Helical" evidence="1">
    <location>
        <begin position="251"/>
        <end position="269"/>
    </location>
</feature>
<feature type="transmembrane region" description="Helical" evidence="1">
    <location>
        <begin position="98"/>
        <end position="118"/>
    </location>
</feature>
<feature type="transmembrane region" description="Helical" evidence="1">
    <location>
        <begin position="130"/>
        <end position="150"/>
    </location>
</feature>
<dbReference type="Proteomes" id="UP000570851">
    <property type="component" value="Unassembled WGS sequence"/>
</dbReference>
<dbReference type="RefSeq" id="WP_011317888.1">
    <property type="nucleotide sequence ID" value="NZ_JACKZP010000006.1"/>
</dbReference>
<feature type="transmembrane region" description="Helical" evidence="1">
    <location>
        <begin position="411"/>
        <end position="430"/>
    </location>
</feature>
<protein>
    <recommendedName>
        <fullName evidence="4">O-antigen polymerase</fullName>
    </recommendedName>
</protein>
<feature type="transmembrane region" description="Helical" evidence="1">
    <location>
        <begin position="43"/>
        <end position="60"/>
    </location>
</feature>
<name>A0ABR6S3K0_ANAVA</name>
<reference evidence="2 3" key="1">
    <citation type="submission" date="2019-11" db="EMBL/GenBank/DDBJ databases">
        <title>Comparison of genomes from free-living endosymbiotic cyanobacteria isolated from Azolla.</title>
        <authorList>
            <person name="Thiel T."/>
            <person name="Pratte B."/>
        </authorList>
    </citation>
    <scope>NUCLEOTIDE SEQUENCE [LARGE SCALE GENOMIC DNA]</scope>
    <source>
        <strain evidence="2 3">N2B</strain>
    </source>
</reference>
<dbReference type="PANTHER" id="PTHR37422:SF13">
    <property type="entry name" value="LIPOPOLYSACCHARIDE BIOSYNTHESIS PROTEIN PA4999-RELATED"/>
    <property type="match status" value="1"/>
</dbReference>
<feature type="transmembrane region" description="Helical" evidence="1">
    <location>
        <begin position="346"/>
        <end position="369"/>
    </location>
</feature>
<feature type="transmembrane region" description="Helical" evidence="1">
    <location>
        <begin position="170"/>
        <end position="189"/>
    </location>
</feature>
<gene>
    <name evidence="2" type="ORF">GNE12_03165</name>
</gene>
<dbReference type="EMBL" id="JACKZP010000006">
    <property type="protein sequence ID" value="MBC1300912.1"/>
    <property type="molecule type" value="Genomic_DNA"/>
</dbReference>
<feature type="transmembrane region" description="Helical" evidence="1">
    <location>
        <begin position="67"/>
        <end position="86"/>
    </location>
</feature>
<keyword evidence="1" id="KW-0812">Transmembrane</keyword>
<keyword evidence="1" id="KW-0472">Membrane</keyword>
<dbReference type="PANTHER" id="PTHR37422">
    <property type="entry name" value="TEICHURONIC ACID BIOSYNTHESIS PROTEIN TUAE"/>
    <property type="match status" value="1"/>
</dbReference>
<evidence type="ECO:0000313" key="3">
    <source>
        <dbReference type="Proteomes" id="UP000570851"/>
    </source>
</evidence>
<keyword evidence="3" id="KW-1185">Reference proteome</keyword>
<sequence>MDAIKQPLKYYFLWFWIFFLTSSVILSPRLSENGLLKFIRIDDILFPITLITIFVFISGIHPIKKVILAFVYLYVFNLIVLIITHYSGLNSVSILEKVLPLVKNFQYLIYFGLCFVLGSKSKNFIRYQRVFISIYICFIPNFLHGLYQTVTLNFTGYYGLGILNEISPALTGAVFYFATIICSTIIYLMPKINLKAIYLWICFSAINAIFTALSGSRSAWLALFSYLLVVGIYTFKNIISSNKINKRNINITLTIVTSILLFFLILLLFRDFGLKLESLLTQVPSRYLNINLGQVQDEARVVNWSSVLSMYLEFVHQFPLLGLFGLGSGGIYEIFGQLLNAADSQLVYTIVSGGLIGTLLYLNALFKLYMFAKKYTSKSNIKLTPIFVGLFWSFMVFSVSQEVFNLSKTGGLFWISCGLILGIAYSDFNLKNQIANDI</sequence>
<accession>A0ABR6S3K0</accession>